<dbReference type="Gene3D" id="2.120.10.30">
    <property type="entry name" value="TolB, C-terminal domain"/>
    <property type="match status" value="1"/>
</dbReference>
<dbReference type="RefSeq" id="WP_253747650.1">
    <property type="nucleotide sequence ID" value="NZ_BAABKA010000066.1"/>
</dbReference>
<proteinExistence type="predicted"/>
<dbReference type="PANTHER" id="PTHR43289:SF34">
    <property type="entry name" value="SERINE_THREONINE-PROTEIN KINASE YBDM-RELATED"/>
    <property type="match status" value="1"/>
</dbReference>
<accession>A0A9X2K568</accession>
<evidence type="ECO:0000313" key="8">
    <source>
        <dbReference type="Proteomes" id="UP001139648"/>
    </source>
</evidence>
<keyword evidence="3" id="KW-0418">Kinase</keyword>
<dbReference type="GO" id="GO:0004674">
    <property type="term" value="F:protein serine/threonine kinase activity"/>
    <property type="evidence" value="ECO:0007669"/>
    <property type="project" value="TreeGrafter"/>
</dbReference>
<evidence type="ECO:0000259" key="6">
    <source>
        <dbReference type="PROSITE" id="PS50011"/>
    </source>
</evidence>
<dbReference type="CDD" id="cd14014">
    <property type="entry name" value="STKc_PknB_like"/>
    <property type="match status" value="1"/>
</dbReference>
<keyword evidence="2" id="KW-0547">Nucleotide-binding</keyword>
<dbReference type="GO" id="GO:0005524">
    <property type="term" value="F:ATP binding"/>
    <property type="evidence" value="ECO:0007669"/>
    <property type="project" value="UniProtKB-KW"/>
</dbReference>
<dbReference type="InterPro" id="IPR011009">
    <property type="entry name" value="Kinase-like_dom_sf"/>
</dbReference>
<organism evidence="7 8">
    <name type="scientific">Nonomuraea thailandensis</name>
    <dbReference type="NCBI Taxonomy" id="1188745"/>
    <lineage>
        <taxon>Bacteria</taxon>
        <taxon>Bacillati</taxon>
        <taxon>Actinomycetota</taxon>
        <taxon>Actinomycetes</taxon>
        <taxon>Streptosporangiales</taxon>
        <taxon>Streptosporangiaceae</taxon>
        <taxon>Nonomuraea</taxon>
    </lineage>
</organism>
<evidence type="ECO:0000256" key="1">
    <source>
        <dbReference type="ARBA" id="ARBA00022679"/>
    </source>
</evidence>
<keyword evidence="8" id="KW-1185">Reference proteome</keyword>
<reference evidence="7" key="1">
    <citation type="submission" date="2022-06" db="EMBL/GenBank/DDBJ databases">
        <title>Sequencing the genomes of 1000 actinobacteria strains.</title>
        <authorList>
            <person name="Klenk H.-P."/>
        </authorList>
    </citation>
    <scope>NUCLEOTIDE SEQUENCE</scope>
    <source>
        <strain evidence="7">DSM 46694</strain>
    </source>
</reference>
<dbReference type="Proteomes" id="UP001139648">
    <property type="component" value="Unassembled WGS sequence"/>
</dbReference>
<dbReference type="SUPFAM" id="SSF69304">
    <property type="entry name" value="Tricorn protease N-terminal domain"/>
    <property type="match status" value="1"/>
</dbReference>
<feature type="domain" description="Protein kinase" evidence="6">
    <location>
        <begin position="15"/>
        <end position="271"/>
    </location>
</feature>
<dbReference type="Pfam" id="PF00069">
    <property type="entry name" value="Pkinase"/>
    <property type="match status" value="1"/>
</dbReference>
<evidence type="ECO:0000256" key="4">
    <source>
        <dbReference type="ARBA" id="ARBA00022840"/>
    </source>
</evidence>
<sequence length="646" mass="67481">MPDISPLSADDPRRLGGYTVEGVLADSGVYLARDDSGDPVVIKVYPSDATSFLRAMRAVRAQDAYYTAAVLDSGETGDGLPYLVTEYVDGETLQATVAARGPLQGSALHRLAIATMAALVAVHQAGAVHGSFGPGDVLLGPDGPRLINAGVAPALEATTATATQRVGGLAYTAPEHFGGDAPQREEGGEPAGGPADVFAWAATMVFAATGEAPFDGGSTSATMNRVLRHEPDLSALDDHLRGVIADCLAKDPRARPTAGDALLKLVGHSLLTARTGDLTAVVPPPAGPPEPAAAPPRRTGRFAALAVAGGLVIALASAGAVYTLQSRTGTPAAVATPTPSPSATAISSLAAQAPPSPPPTPLARIAAPGLGLALHEHPADRLRVVAYQTGDDLYVRAPGTARFTKSQEKRSEEVAASPDGAWLALLTGGRLTFVSRTGGDRFEVEVGPARRPTWSRDAKRLLLTTTKGTGKDEDGTPVPGGFAIVDVATKAVTPVDTDAETRQGRGSYAWLPDGAGVALSYRSGDDYGMRISDLTGRETRAMNWVGYTGGIRMFSPSGKLFLTHCPSGGTVCVWDTAEGVRRASVAIFFEGSEFWGWYDENHLLIYNPSQEPDRLVAMDLRSQERRIVLTLPGKDFGDFYVTLAER</sequence>
<keyword evidence="1" id="KW-0808">Transferase</keyword>
<evidence type="ECO:0000313" key="7">
    <source>
        <dbReference type="EMBL" id="MCP2360070.1"/>
    </source>
</evidence>
<feature type="region of interest" description="Disordered" evidence="5">
    <location>
        <begin position="174"/>
        <end position="194"/>
    </location>
</feature>
<dbReference type="AlphaFoldDB" id="A0A9X2K568"/>
<evidence type="ECO:0000256" key="3">
    <source>
        <dbReference type="ARBA" id="ARBA00022777"/>
    </source>
</evidence>
<dbReference type="SUPFAM" id="SSF56112">
    <property type="entry name" value="Protein kinase-like (PK-like)"/>
    <property type="match status" value="1"/>
</dbReference>
<dbReference type="PROSITE" id="PS50011">
    <property type="entry name" value="PROTEIN_KINASE_DOM"/>
    <property type="match status" value="1"/>
</dbReference>
<protein>
    <recommendedName>
        <fullName evidence="6">Protein kinase domain-containing protein</fullName>
    </recommendedName>
</protein>
<evidence type="ECO:0000256" key="2">
    <source>
        <dbReference type="ARBA" id="ARBA00022741"/>
    </source>
</evidence>
<evidence type="ECO:0000256" key="5">
    <source>
        <dbReference type="SAM" id="MobiDB-lite"/>
    </source>
</evidence>
<dbReference type="InterPro" id="IPR000719">
    <property type="entry name" value="Prot_kinase_dom"/>
</dbReference>
<gene>
    <name evidence="7" type="ORF">HD597_007090</name>
</gene>
<keyword evidence="4" id="KW-0067">ATP-binding</keyword>
<comment type="caution">
    <text evidence="7">The sequence shown here is derived from an EMBL/GenBank/DDBJ whole genome shotgun (WGS) entry which is preliminary data.</text>
</comment>
<dbReference type="EMBL" id="JAMZEB010000002">
    <property type="protein sequence ID" value="MCP2360070.1"/>
    <property type="molecule type" value="Genomic_DNA"/>
</dbReference>
<dbReference type="Gene3D" id="1.10.510.10">
    <property type="entry name" value="Transferase(Phosphotransferase) domain 1"/>
    <property type="match status" value="1"/>
</dbReference>
<dbReference type="PANTHER" id="PTHR43289">
    <property type="entry name" value="MITOGEN-ACTIVATED PROTEIN KINASE KINASE KINASE 20-RELATED"/>
    <property type="match status" value="1"/>
</dbReference>
<name>A0A9X2K568_9ACTN</name>
<dbReference type="InterPro" id="IPR011042">
    <property type="entry name" value="6-blade_b-propeller_TolB-like"/>
</dbReference>
<dbReference type="SMART" id="SM00220">
    <property type="entry name" value="S_TKc"/>
    <property type="match status" value="1"/>
</dbReference>